<protein>
    <submittedName>
        <fullName evidence="2">Uncharacterized protein</fullName>
    </submittedName>
</protein>
<proteinExistence type="predicted"/>
<keyword evidence="3" id="KW-1185">Reference proteome</keyword>
<evidence type="ECO:0000313" key="3">
    <source>
        <dbReference type="Proteomes" id="UP001152562"/>
    </source>
</evidence>
<gene>
    <name evidence="2" type="ORF">PIBRA_LOCUS7344</name>
</gene>
<feature type="compositionally biased region" description="Basic and acidic residues" evidence="1">
    <location>
        <begin position="49"/>
        <end position="68"/>
    </location>
</feature>
<name>A0A9P0TE30_PIEBR</name>
<dbReference type="Proteomes" id="UP001152562">
    <property type="component" value="Unassembled WGS sequence"/>
</dbReference>
<evidence type="ECO:0000256" key="1">
    <source>
        <dbReference type="SAM" id="MobiDB-lite"/>
    </source>
</evidence>
<comment type="caution">
    <text evidence="2">The sequence shown here is derived from an EMBL/GenBank/DDBJ whole genome shotgun (WGS) entry which is preliminary data.</text>
</comment>
<feature type="region of interest" description="Disordered" evidence="1">
    <location>
        <begin position="49"/>
        <end position="69"/>
    </location>
</feature>
<reference evidence="2" key="1">
    <citation type="submission" date="2022-05" db="EMBL/GenBank/DDBJ databases">
        <authorList>
            <person name="Okamura Y."/>
        </authorList>
    </citation>
    <scope>NUCLEOTIDE SEQUENCE</scope>
</reference>
<organism evidence="2 3">
    <name type="scientific">Pieris brassicae</name>
    <name type="common">White butterfly</name>
    <name type="synonym">Large white butterfly</name>
    <dbReference type="NCBI Taxonomy" id="7116"/>
    <lineage>
        <taxon>Eukaryota</taxon>
        <taxon>Metazoa</taxon>
        <taxon>Ecdysozoa</taxon>
        <taxon>Arthropoda</taxon>
        <taxon>Hexapoda</taxon>
        <taxon>Insecta</taxon>
        <taxon>Pterygota</taxon>
        <taxon>Neoptera</taxon>
        <taxon>Endopterygota</taxon>
        <taxon>Lepidoptera</taxon>
        <taxon>Glossata</taxon>
        <taxon>Ditrysia</taxon>
        <taxon>Papilionoidea</taxon>
        <taxon>Pieridae</taxon>
        <taxon>Pierinae</taxon>
        <taxon>Pieris</taxon>
    </lineage>
</organism>
<accession>A0A9P0TE30</accession>
<evidence type="ECO:0000313" key="2">
    <source>
        <dbReference type="EMBL" id="CAH4030726.1"/>
    </source>
</evidence>
<sequence>MRHAKSKLTREEILKKKRDAEKIRLARIKSDPIKLAEYQEKQKLQYLKKQEKGQRKNVEDMTPREQRITRKKMEKLFIKLQAKETALETNR</sequence>
<dbReference type="AlphaFoldDB" id="A0A9P0TE30"/>
<dbReference type="EMBL" id="CALOZG010000011">
    <property type="protein sequence ID" value="CAH4030726.1"/>
    <property type="molecule type" value="Genomic_DNA"/>
</dbReference>